<name>A0A3L7J9S5_9HYPH</name>
<feature type="compositionally biased region" description="Low complexity" evidence="13">
    <location>
        <begin position="267"/>
        <end position="276"/>
    </location>
</feature>
<evidence type="ECO:0000256" key="7">
    <source>
        <dbReference type="ARBA" id="ARBA00022723"/>
    </source>
</evidence>
<dbReference type="Pfam" id="PF04264">
    <property type="entry name" value="YceI"/>
    <property type="match status" value="1"/>
</dbReference>
<evidence type="ECO:0000313" key="17">
    <source>
        <dbReference type="Proteomes" id="UP000281094"/>
    </source>
</evidence>
<dbReference type="InterPro" id="IPR036761">
    <property type="entry name" value="TTHA0802/YceI-like_sf"/>
</dbReference>
<dbReference type="GO" id="GO:0020037">
    <property type="term" value="F:heme binding"/>
    <property type="evidence" value="ECO:0007669"/>
    <property type="project" value="TreeGrafter"/>
</dbReference>
<dbReference type="GO" id="GO:0046872">
    <property type="term" value="F:metal ion binding"/>
    <property type="evidence" value="ECO:0007669"/>
    <property type="project" value="UniProtKB-KW"/>
</dbReference>
<evidence type="ECO:0000256" key="9">
    <source>
        <dbReference type="ARBA" id="ARBA00022989"/>
    </source>
</evidence>
<dbReference type="SUPFAM" id="SSF81342">
    <property type="entry name" value="Transmembrane di-heme cytochromes"/>
    <property type="match status" value="1"/>
</dbReference>
<evidence type="ECO:0000313" key="16">
    <source>
        <dbReference type="EMBL" id="RLQ87507.1"/>
    </source>
</evidence>
<comment type="cofactor">
    <cofactor evidence="1">
        <name>heme b</name>
        <dbReference type="ChEBI" id="CHEBI:60344"/>
    </cofactor>
</comment>
<evidence type="ECO:0000256" key="11">
    <source>
        <dbReference type="ARBA" id="ARBA00023136"/>
    </source>
</evidence>
<evidence type="ECO:0000256" key="12">
    <source>
        <dbReference type="ARBA" id="ARBA00037975"/>
    </source>
</evidence>
<keyword evidence="10" id="KW-0408">Iron</keyword>
<feature type="compositionally biased region" description="Polar residues" evidence="13">
    <location>
        <begin position="246"/>
        <end position="266"/>
    </location>
</feature>
<feature type="region of interest" description="Disordered" evidence="13">
    <location>
        <begin position="237"/>
        <end position="294"/>
    </location>
</feature>
<comment type="similarity">
    <text evidence="12">Belongs to the cytochrome b561 family.</text>
</comment>
<evidence type="ECO:0000256" key="6">
    <source>
        <dbReference type="ARBA" id="ARBA00022692"/>
    </source>
</evidence>
<dbReference type="Gene3D" id="2.40.128.110">
    <property type="entry name" value="Lipid/polyisoprenoid-binding, YceI-like"/>
    <property type="match status" value="1"/>
</dbReference>
<dbReference type="AlphaFoldDB" id="A0A3L7J9S5"/>
<keyword evidence="6 14" id="KW-0812">Transmembrane</keyword>
<comment type="caution">
    <text evidence="16">The sequence shown here is derived from an EMBL/GenBank/DDBJ whole genome shotgun (WGS) entry which is preliminary data.</text>
</comment>
<keyword evidence="7" id="KW-0479">Metal-binding</keyword>
<keyword evidence="5" id="KW-0349">Heme</keyword>
<evidence type="ECO:0000256" key="5">
    <source>
        <dbReference type="ARBA" id="ARBA00022617"/>
    </source>
</evidence>
<feature type="transmembrane region" description="Helical" evidence="14">
    <location>
        <begin position="150"/>
        <end position="174"/>
    </location>
</feature>
<evidence type="ECO:0000259" key="15">
    <source>
        <dbReference type="SMART" id="SM00867"/>
    </source>
</evidence>
<evidence type="ECO:0000256" key="4">
    <source>
        <dbReference type="ARBA" id="ARBA00022475"/>
    </source>
</evidence>
<dbReference type="InterPro" id="IPR016174">
    <property type="entry name" value="Di-haem_cyt_TM"/>
</dbReference>
<feature type="transmembrane region" description="Helical" evidence="14">
    <location>
        <begin position="12"/>
        <end position="35"/>
    </location>
</feature>
<dbReference type="GO" id="GO:0009055">
    <property type="term" value="F:electron transfer activity"/>
    <property type="evidence" value="ECO:0007669"/>
    <property type="project" value="InterPro"/>
</dbReference>
<protein>
    <recommendedName>
        <fullName evidence="15">Lipid/polyisoprenoid-binding YceI-like domain-containing protein</fullName>
    </recommendedName>
</protein>
<feature type="transmembrane region" description="Helical" evidence="14">
    <location>
        <begin position="97"/>
        <end position="118"/>
    </location>
</feature>
<keyword evidence="9 14" id="KW-1133">Transmembrane helix</keyword>
<evidence type="ECO:0000256" key="8">
    <source>
        <dbReference type="ARBA" id="ARBA00022982"/>
    </source>
</evidence>
<dbReference type="InterPro" id="IPR052168">
    <property type="entry name" value="Cytochrome_b561_oxidase"/>
</dbReference>
<sequence length="457" mass="48764">MRVLNTVERYGAVAALFHWAIATLILVLLPLGIYMHELPQGTGSEVSQKIWLYSLHKTLGVSVFTLAVLRVIWAAFNRRPAPIHAERRVETFLAEAVHWALYGAILATPLAGWIYHAATQGFAPIWWPFSQELPFVPENDRAFAGWFKRLHAGLAITMIGLVALHVLGAFKHVLVDRDGTLARMVPGWRIGNESAARARLAAEAGHHHAPAFIVGLIVLAVAASVIAFAESAEGGRKPDEAAVAVSDSQSPDAASQGNTQSENGSMVATDAASSADAVEETSGEPGNASDASAGGAPLWAVDQQASELGITVAQNGSPTEGTFEQWNAEIRFDPEALDQSSVRVEVEVGSLSIGDVSDTAKSLLQAQEQPVAVWSADQFRQTGDNAYEAEGTLELAGQSAPLTLPFTLNIDGDTAEMQSETTIQRLDWGVGANDYPEGDTVGLDVTLRINVSATRQE</sequence>
<dbReference type="InterPro" id="IPR011577">
    <property type="entry name" value="Cyt_b561_bac/Ni-Hgenase"/>
</dbReference>
<keyword evidence="3" id="KW-0813">Transport</keyword>
<dbReference type="Proteomes" id="UP000281094">
    <property type="component" value="Unassembled WGS sequence"/>
</dbReference>
<accession>A0A3L7J9S5</accession>
<comment type="subcellular location">
    <subcellularLocation>
        <location evidence="2">Cell membrane</location>
        <topology evidence="2">Multi-pass membrane protein</topology>
    </subcellularLocation>
</comment>
<dbReference type="InterPro" id="IPR007372">
    <property type="entry name" value="Lipid/polyisoprenoid-bd_YceI"/>
</dbReference>
<evidence type="ECO:0000256" key="10">
    <source>
        <dbReference type="ARBA" id="ARBA00023004"/>
    </source>
</evidence>
<proteinExistence type="inferred from homology"/>
<dbReference type="PANTHER" id="PTHR30529:SF1">
    <property type="entry name" value="CYTOCHROME B561 HOMOLOG 2"/>
    <property type="match status" value="1"/>
</dbReference>
<feature type="transmembrane region" description="Helical" evidence="14">
    <location>
        <begin position="55"/>
        <end position="76"/>
    </location>
</feature>
<organism evidence="16 17">
    <name type="scientific">Notoacmeibacter ruber</name>
    <dbReference type="NCBI Taxonomy" id="2670375"/>
    <lineage>
        <taxon>Bacteria</taxon>
        <taxon>Pseudomonadati</taxon>
        <taxon>Pseudomonadota</taxon>
        <taxon>Alphaproteobacteria</taxon>
        <taxon>Hyphomicrobiales</taxon>
        <taxon>Notoacmeibacteraceae</taxon>
        <taxon>Notoacmeibacter</taxon>
    </lineage>
</organism>
<dbReference type="SUPFAM" id="SSF101874">
    <property type="entry name" value="YceI-like"/>
    <property type="match status" value="1"/>
</dbReference>
<dbReference type="EMBL" id="RCWN01000001">
    <property type="protein sequence ID" value="RLQ87507.1"/>
    <property type="molecule type" value="Genomic_DNA"/>
</dbReference>
<dbReference type="Pfam" id="PF01292">
    <property type="entry name" value="Ni_hydr_CYTB"/>
    <property type="match status" value="1"/>
</dbReference>
<dbReference type="GO" id="GO:0022904">
    <property type="term" value="P:respiratory electron transport chain"/>
    <property type="evidence" value="ECO:0007669"/>
    <property type="project" value="InterPro"/>
</dbReference>
<dbReference type="Gene3D" id="1.20.950.20">
    <property type="entry name" value="Transmembrane di-heme cytochromes, Chain C"/>
    <property type="match status" value="1"/>
</dbReference>
<evidence type="ECO:0000256" key="3">
    <source>
        <dbReference type="ARBA" id="ARBA00022448"/>
    </source>
</evidence>
<gene>
    <name evidence="16" type="ORF">D8780_04090</name>
</gene>
<feature type="transmembrane region" description="Helical" evidence="14">
    <location>
        <begin position="209"/>
        <end position="229"/>
    </location>
</feature>
<dbReference type="SMART" id="SM00867">
    <property type="entry name" value="YceI"/>
    <property type="match status" value="1"/>
</dbReference>
<reference evidence="16 17" key="1">
    <citation type="submission" date="2018-10" db="EMBL/GenBank/DDBJ databases">
        <title>Notoacmeibacter sp. M2BS9Y-3-1, whole genome shotgun sequence.</title>
        <authorList>
            <person name="Tuo L."/>
        </authorList>
    </citation>
    <scope>NUCLEOTIDE SEQUENCE [LARGE SCALE GENOMIC DNA]</scope>
    <source>
        <strain evidence="16 17">M2BS9Y-3-1</strain>
    </source>
</reference>
<keyword evidence="11 14" id="KW-0472">Membrane</keyword>
<evidence type="ECO:0000256" key="1">
    <source>
        <dbReference type="ARBA" id="ARBA00001970"/>
    </source>
</evidence>
<keyword evidence="4" id="KW-1003">Cell membrane</keyword>
<feature type="domain" description="Lipid/polyisoprenoid-binding YceI-like" evidence="15">
    <location>
        <begin position="298"/>
        <end position="454"/>
    </location>
</feature>
<evidence type="ECO:0000256" key="13">
    <source>
        <dbReference type="SAM" id="MobiDB-lite"/>
    </source>
</evidence>
<dbReference type="GO" id="GO:0005886">
    <property type="term" value="C:plasma membrane"/>
    <property type="evidence" value="ECO:0007669"/>
    <property type="project" value="UniProtKB-SubCell"/>
</dbReference>
<keyword evidence="8" id="KW-0249">Electron transport</keyword>
<keyword evidence="17" id="KW-1185">Reference proteome</keyword>
<dbReference type="PANTHER" id="PTHR30529">
    <property type="entry name" value="CYTOCHROME B561"/>
    <property type="match status" value="1"/>
</dbReference>
<evidence type="ECO:0000256" key="2">
    <source>
        <dbReference type="ARBA" id="ARBA00004651"/>
    </source>
</evidence>
<evidence type="ECO:0000256" key="14">
    <source>
        <dbReference type="SAM" id="Phobius"/>
    </source>
</evidence>
<dbReference type="RefSeq" id="WP_121644475.1">
    <property type="nucleotide sequence ID" value="NZ_RCWN01000001.1"/>
</dbReference>